<evidence type="ECO:0000313" key="2">
    <source>
        <dbReference type="EMBL" id="SFR67587.1"/>
    </source>
</evidence>
<organism evidence="2 3">
    <name type="scientific">Anaeromicropila populeti</name>
    <dbReference type="NCBI Taxonomy" id="37658"/>
    <lineage>
        <taxon>Bacteria</taxon>
        <taxon>Bacillati</taxon>
        <taxon>Bacillota</taxon>
        <taxon>Clostridia</taxon>
        <taxon>Lachnospirales</taxon>
        <taxon>Lachnospiraceae</taxon>
        <taxon>Anaeromicropila</taxon>
    </lineage>
</organism>
<dbReference type="STRING" id="37658.SAMN05661086_00874"/>
<reference evidence="2 3" key="1">
    <citation type="submission" date="2016-10" db="EMBL/GenBank/DDBJ databases">
        <authorList>
            <person name="de Groot N.N."/>
        </authorList>
    </citation>
    <scope>NUCLEOTIDE SEQUENCE [LARGE SCALE GENOMIC DNA]</scope>
    <source>
        <strain evidence="2 3">743A</strain>
    </source>
</reference>
<accession>A0A1I6ILD8</accession>
<sequence>MIKIALIGITAVLIAIQFKNTKPEYATYISISACLLIFAIGVTKLTGILGTIEKIQSYISISPTYLEILIKMIGITYVAEFSSNLCKDAGHNAIAGQIELVGKLTILSMSMPIVISLLDTIKEFLA</sequence>
<dbReference type="Proteomes" id="UP000199659">
    <property type="component" value="Unassembled WGS sequence"/>
</dbReference>
<keyword evidence="1" id="KW-0812">Transmembrane</keyword>
<keyword evidence="3" id="KW-1185">Reference proteome</keyword>
<dbReference type="AlphaFoldDB" id="A0A1I6ILD8"/>
<feature type="transmembrane region" description="Helical" evidence="1">
    <location>
        <begin position="28"/>
        <end position="52"/>
    </location>
</feature>
<name>A0A1I6ILD8_9FIRM</name>
<gene>
    <name evidence="2" type="ORF">SAMN05661086_00874</name>
</gene>
<dbReference type="RefSeq" id="WP_092559487.1">
    <property type="nucleotide sequence ID" value="NZ_FOYZ01000003.1"/>
</dbReference>
<dbReference type="OrthoDB" id="1682150at2"/>
<keyword evidence="1" id="KW-0472">Membrane</keyword>
<keyword evidence="1" id="KW-1133">Transmembrane helix</keyword>
<evidence type="ECO:0000313" key="3">
    <source>
        <dbReference type="Proteomes" id="UP000199659"/>
    </source>
</evidence>
<proteinExistence type="predicted"/>
<evidence type="ECO:0000256" key="1">
    <source>
        <dbReference type="SAM" id="Phobius"/>
    </source>
</evidence>
<dbReference type="InterPro" id="IPR025664">
    <property type="entry name" value="Spore_III_AC/AD"/>
</dbReference>
<dbReference type="Pfam" id="PF06686">
    <property type="entry name" value="SpoIIIAC"/>
    <property type="match status" value="2"/>
</dbReference>
<protein>
    <submittedName>
        <fullName evidence="2">Stage III sporulation protein AD</fullName>
    </submittedName>
</protein>
<dbReference type="EMBL" id="FOYZ01000003">
    <property type="protein sequence ID" value="SFR67587.1"/>
    <property type="molecule type" value="Genomic_DNA"/>
</dbReference>